<name>A0ABP6SNE2_9ACTN</name>
<feature type="region of interest" description="Disordered" evidence="1">
    <location>
        <begin position="1"/>
        <end position="32"/>
    </location>
</feature>
<sequence>MRGSDGVERQDLPTWLRGRQAPRPASDDDRPAGVLRRFGVGYKLAVQTHVGLGKTIAAGLTLAALTTGERQRHVYRLPVTGQNRAWERLRLFGVESARSTAPQSGAARAEVPLSPQPFARRRVRARTVPRQERYRELRRRV</sequence>
<feature type="compositionally biased region" description="Basic and acidic residues" evidence="1">
    <location>
        <begin position="1"/>
        <end position="11"/>
    </location>
</feature>
<evidence type="ECO:0000256" key="1">
    <source>
        <dbReference type="SAM" id="MobiDB-lite"/>
    </source>
</evidence>
<reference evidence="3" key="1">
    <citation type="journal article" date="2019" name="Int. J. Syst. Evol. Microbiol.">
        <title>The Global Catalogue of Microorganisms (GCM) 10K type strain sequencing project: providing services to taxonomists for standard genome sequencing and annotation.</title>
        <authorList>
            <consortium name="The Broad Institute Genomics Platform"/>
            <consortium name="The Broad Institute Genome Sequencing Center for Infectious Disease"/>
            <person name="Wu L."/>
            <person name="Ma J."/>
        </authorList>
    </citation>
    <scope>NUCLEOTIDE SEQUENCE [LARGE SCALE GENOMIC DNA]</scope>
    <source>
        <strain evidence="3">JCM 9651</strain>
    </source>
</reference>
<protein>
    <recommendedName>
        <fullName evidence="4">SNF2 N-terminal domain-containing protein</fullName>
    </recommendedName>
</protein>
<evidence type="ECO:0000313" key="2">
    <source>
        <dbReference type="EMBL" id="GAA3380766.1"/>
    </source>
</evidence>
<accession>A0ABP6SNE2</accession>
<dbReference type="EMBL" id="BAAAYL010000002">
    <property type="protein sequence ID" value="GAA3380766.1"/>
    <property type="molecule type" value="Genomic_DNA"/>
</dbReference>
<comment type="caution">
    <text evidence="2">The sequence shown here is derived from an EMBL/GenBank/DDBJ whole genome shotgun (WGS) entry which is preliminary data.</text>
</comment>
<gene>
    <name evidence="2" type="ORF">GCM10020367_69360</name>
</gene>
<organism evidence="2 3">
    <name type="scientific">Streptomyces sannanensis</name>
    <dbReference type="NCBI Taxonomy" id="285536"/>
    <lineage>
        <taxon>Bacteria</taxon>
        <taxon>Bacillati</taxon>
        <taxon>Actinomycetota</taxon>
        <taxon>Actinomycetes</taxon>
        <taxon>Kitasatosporales</taxon>
        <taxon>Streptomycetaceae</taxon>
        <taxon>Streptomyces</taxon>
    </lineage>
</organism>
<dbReference type="Proteomes" id="UP001499990">
    <property type="component" value="Unassembled WGS sequence"/>
</dbReference>
<keyword evidence="3" id="KW-1185">Reference proteome</keyword>
<proteinExistence type="predicted"/>
<evidence type="ECO:0000313" key="3">
    <source>
        <dbReference type="Proteomes" id="UP001499990"/>
    </source>
</evidence>
<evidence type="ECO:0008006" key="4">
    <source>
        <dbReference type="Google" id="ProtNLM"/>
    </source>
</evidence>